<proteinExistence type="predicted"/>
<reference evidence="1 2" key="1">
    <citation type="submission" date="2023-05" db="EMBL/GenBank/DDBJ databases">
        <authorList>
            <person name="Zhang X."/>
        </authorList>
    </citation>
    <scope>NUCLEOTIDE SEQUENCE [LARGE SCALE GENOMIC DNA]</scope>
    <source>
        <strain evidence="1 2">DM2B3-1</strain>
    </source>
</reference>
<sequence length="606" mass="71511">MKETQSNKSVIAPLNLFLKERIMQRCDYYESISNKHRTSSGYTQVKELIKLCELTHKRGKTIRSLLMLLEEGKSPLIKQNIVNDLIINEYFKDIREYILNYDNQALKNTTNNSPLLYELFRTLKKFETQLDKFYFNALKDEFNKIDYLTSENFQRTADHISDLVDLLIPYLLFQGYSISSLSAIIEIMPNPKIDRIINFFNFKKRNYFFFHVLGKERTSEVTDFINLMKEDIKSELEGDDINKVDLYESDIEKDIIVFYQQQALDPHNHVRLSYDRLLKRLVIKKERQSLATFNEFFDNSFWSTKRNIKGIRKILLEGDPINVNSRGRTLRNTLIKCAQELQFDFNEGSSVPLVKKEQLQNSIYYYNLALGSKSIENSLSLLWTSLEAMIPYRTATSDIESVQKFVASSLCIGAVCRDIHSFASSITKKIPDKLTDLTCSTFKDHYSKDGLLEWFNWLSQKDGERFEIVKNCSPLLSYQYCKLGKSYSEAKLEYLEKRIKASYESIVYQLQRIYLHRNQIVHSGDFVNEYTNLWMHLEWYVGKMLAFFVINSHFIYKNKSLEDIYRELEADHDYLCSYLEKNRSTKIKDMSPRIVSLLFQHSWQSF</sequence>
<name>A0ABT7CIZ3_9BACT</name>
<dbReference type="EMBL" id="JASJOT010000006">
    <property type="protein sequence ID" value="MDJ1493675.1"/>
    <property type="molecule type" value="Genomic_DNA"/>
</dbReference>
<gene>
    <name evidence="1" type="ORF">QNI19_12100</name>
</gene>
<dbReference type="Proteomes" id="UP001228581">
    <property type="component" value="Unassembled WGS sequence"/>
</dbReference>
<organism evidence="1 2">
    <name type="scientific">Xanthocytophaga flava</name>
    <dbReference type="NCBI Taxonomy" id="3048013"/>
    <lineage>
        <taxon>Bacteria</taxon>
        <taxon>Pseudomonadati</taxon>
        <taxon>Bacteroidota</taxon>
        <taxon>Cytophagia</taxon>
        <taxon>Cytophagales</taxon>
        <taxon>Rhodocytophagaceae</taxon>
        <taxon>Xanthocytophaga</taxon>
    </lineage>
</organism>
<comment type="caution">
    <text evidence="1">The sequence shown here is derived from an EMBL/GenBank/DDBJ whole genome shotgun (WGS) entry which is preliminary data.</text>
</comment>
<dbReference type="RefSeq" id="WP_313996101.1">
    <property type="nucleotide sequence ID" value="NZ_JASJOT010000006.1"/>
</dbReference>
<evidence type="ECO:0000313" key="1">
    <source>
        <dbReference type="EMBL" id="MDJ1493675.1"/>
    </source>
</evidence>
<keyword evidence="2" id="KW-1185">Reference proteome</keyword>
<protein>
    <recommendedName>
        <fullName evidence="3">Apea-like HEPN domain-containing protein</fullName>
    </recommendedName>
</protein>
<evidence type="ECO:0000313" key="2">
    <source>
        <dbReference type="Proteomes" id="UP001228581"/>
    </source>
</evidence>
<evidence type="ECO:0008006" key="3">
    <source>
        <dbReference type="Google" id="ProtNLM"/>
    </source>
</evidence>
<accession>A0ABT7CIZ3</accession>